<comment type="caution">
    <text evidence="12">The sequence shown here is derived from an EMBL/GenBank/DDBJ whole genome shotgun (WGS) entry which is preliminary data.</text>
</comment>
<organism evidence="12">
    <name type="scientific">candidate division WOR-3 bacterium</name>
    <dbReference type="NCBI Taxonomy" id="2052148"/>
    <lineage>
        <taxon>Bacteria</taxon>
        <taxon>Bacteria division WOR-3</taxon>
    </lineage>
</organism>
<dbReference type="Pfam" id="PF02879">
    <property type="entry name" value="PGM_PMM_II"/>
    <property type="match status" value="1"/>
</dbReference>
<evidence type="ECO:0000256" key="7">
    <source>
        <dbReference type="RuleBase" id="RU004326"/>
    </source>
</evidence>
<protein>
    <submittedName>
        <fullName evidence="12">Phosphoglucosamine mutase</fullName>
    </submittedName>
</protein>
<comment type="cofactor">
    <cofactor evidence="1">
        <name>Mg(2+)</name>
        <dbReference type="ChEBI" id="CHEBI:18420"/>
    </cofactor>
</comment>
<evidence type="ECO:0000256" key="1">
    <source>
        <dbReference type="ARBA" id="ARBA00001946"/>
    </source>
</evidence>
<dbReference type="Pfam" id="PF02878">
    <property type="entry name" value="PGM_PMM_I"/>
    <property type="match status" value="1"/>
</dbReference>
<dbReference type="InterPro" id="IPR036900">
    <property type="entry name" value="A-D-PHexomutase_C_sf"/>
</dbReference>
<dbReference type="InterPro" id="IPR016055">
    <property type="entry name" value="A-D-PHexomutase_a/b/a-I/II/III"/>
</dbReference>
<evidence type="ECO:0000256" key="4">
    <source>
        <dbReference type="ARBA" id="ARBA00022723"/>
    </source>
</evidence>
<evidence type="ECO:0000259" key="11">
    <source>
        <dbReference type="Pfam" id="PF02880"/>
    </source>
</evidence>
<sequence length="456" mass="49034">MPEPIFSVSGLRGIVGKNLSPEIIRQVITVFIGFLGKGRYVIGRDTRPSGREMDFIVSSTLQELGCEVIELGICPTPTVVHFVRNEGGVRGGVVITASHNPLAWNGLKLVHPEGRFLFAEEVAQLQKELRGFKPGVSVVHNQKGGIGCFIENEAVARHITAIRKNGLFAGVNCSGLRVGVDAVNGAMSQAGCELVRAFGAEPVPIFCEPEPLQTEFPRGPEPTPSNLTQLSQLVRQEKLDLGFAFDPDGDRFSCVDEQGKALGEEATICLAGLYILPRLRGDVVVNLSTSRAIEDIAARFGVRVHRTKVGEANVVRKLLETGAALGGEGNGGVILPAINLTRDGLVAAATVLGLLSAGKRSLAELRQELPDYYLIKEVVPVPGFDINRLVEQAGVIFSGEVEIDQSDGVRFSGEGWWVHIRQSNTEPVIRLVAESSSRQAAEEIVSKVRAIIKGVN</sequence>
<accession>A0A7V3PTE5</accession>
<dbReference type="SUPFAM" id="SSF55957">
    <property type="entry name" value="Phosphoglucomutase, C-terminal domain"/>
    <property type="match status" value="1"/>
</dbReference>
<dbReference type="InterPro" id="IPR050060">
    <property type="entry name" value="Phosphoglucosamine_mutase"/>
</dbReference>
<dbReference type="GO" id="GO:0005829">
    <property type="term" value="C:cytosol"/>
    <property type="evidence" value="ECO:0007669"/>
    <property type="project" value="TreeGrafter"/>
</dbReference>
<dbReference type="InterPro" id="IPR005841">
    <property type="entry name" value="Alpha-D-phosphohexomutase_SF"/>
</dbReference>
<keyword evidence="6" id="KW-0413">Isomerase</keyword>
<feature type="domain" description="Alpha-D-phosphohexomutase alpha/beta/alpha" evidence="9">
    <location>
        <begin position="5"/>
        <end position="128"/>
    </location>
</feature>
<comment type="similarity">
    <text evidence="2 7">Belongs to the phosphohexose mutase family.</text>
</comment>
<name>A0A7V3PTE5_UNCW3</name>
<dbReference type="InterPro" id="IPR005843">
    <property type="entry name" value="A-D-PHexomutase_C"/>
</dbReference>
<dbReference type="GO" id="GO:0000287">
    <property type="term" value="F:magnesium ion binding"/>
    <property type="evidence" value="ECO:0007669"/>
    <property type="project" value="InterPro"/>
</dbReference>
<keyword evidence="5 7" id="KW-0460">Magnesium</keyword>
<dbReference type="InterPro" id="IPR016066">
    <property type="entry name" value="A-D-PHexomutase_CS"/>
</dbReference>
<dbReference type="GO" id="GO:0004615">
    <property type="term" value="F:phosphomannomutase activity"/>
    <property type="evidence" value="ECO:0007669"/>
    <property type="project" value="TreeGrafter"/>
</dbReference>
<feature type="domain" description="Alpha-D-phosphohexomutase alpha/beta/alpha" evidence="10">
    <location>
        <begin position="173"/>
        <end position="259"/>
    </location>
</feature>
<dbReference type="GO" id="GO:0009252">
    <property type="term" value="P:peptidoglycan biosynthetic process"/>
    <property type="evidence" value="ECO:0007669"/>
    <property type="project" value="TreeGrafter"/>
</dbReference>
<proteinExistence type="inferred from homology"/>
<feature type="domain" description="Alpha-D-phosphohexomutase C-terminal" evidence="8">
    <location>
        <begin position="403"/>
        <end position="449"/>
    </location>
</feature>
<dbReference type="EMBL" id="DTMZ01000073">
    <property type="protein sequence ID" value="HGD13073.1"/>
    <property type="molecule type" value="Genomic_DNA"/>
</dbReference>
<feature type="domain" description="Alpha-D-phosphohexomutase alpha/beta/alpha" evidence="11">
    <location>
        <begin position="268"/>
        <end position="371"/>
    </location>
</feature>
<dbReference type="PRINTS" id="PR00509">
    <property type="entry name" value="PGMPMM"/>
</dbReference>
<reference evidence="12" key="1">
    <citation type="journal article" date="2020" name="mSystems">
        <title>Genome- and Community-Level Interaction Insights into Carbon Utilization and Element Cycling Functions of Hydrothermarchaeota in Hydrothermal Sediment.</title>
        <authorList>
            <person name="Zhou Z."/>
            <person name="Liu Y."/>
            <person name="Xu W."/>
            <person name="Pan J."/>
            <person name="Luo Z.H."/>
            <person name="Li M."/>
        </authorList>
    </citation>
    <scope>NUCLEOTIDE SEQUENCE [LARGE SCALE GENOMIC DNA]</scope>
    <source>
        <strain evidence="12">SpSt-914</strain>
    </source>
</reference>
<evidence type="ECO:0000259" key="9">
    <source>
        <dbReference type="Pfam" id="PF02878"/>
    </source>
</evidence>
<evidence type="ECO:0000256" key="5">
    <source>
        <dbReference type="ARBA" id="ARBA00022842"/>
    </source>
</evidence>
<dbReference type="GO" id="GO:0008966">
    <property type="term" value="F:phosphoglucosamine mutase activity"/>
    <property type="evidence" value="ECO:0007669"/>
    <property type="project" value="TreeGrafter"/>
</dbReference>
<keyword evidence="4 7" id="KW-0479">Metal-binding</keyword>
<evidence type="ECO:0000259" key="8">
    <source>
        <dbReference type="Pfam" id="PF00408"/>
    </source>
</evidence>
<evidence type="ECO:0000256" key="3">
    <source>
        <dbReference type="ARBA" id="ARBA00022553"/>
    </source>
</evidence>
<dbReference type="Gene3D" id="3.40.120.10">
    <property type="entry name" value="Alpha-D-Glucose-1,6-Bisphosphate, subunit A, domain 3"/>
    <property type="match status" value="3"/>
</dbReference>
<dbReference type="PROSITE" id="PS00710">
    <property type="entry name" value="PGM_PMM"/>
    <property type="match status" value="1"/>
</dbReference>
<dbReference type="Pfam" id="PF00408">
    <property type="entry name" value="PGM_PMM_IV"/>
    <property type="match status" value="1"/>
</dbReference>
<dbReference type="InterPro" id="IPR005846">
    <property type="entry name" value="A-D-PHexomutase_a/b/a-III"/>
</dbReference>
<evidence type="ECO:0000313" key="12">
    <source>
        <dbReference type="EMBL" id="HGD13073.1"/>
    </source>
</evidence>
<evidence type="ECO:0000256" key="6">
    <source>
        <dbReference type="ARBA" id="ARBA00023235"/>
    </source>
</evidence>
<dbReference type="InterPro" id="IPR005845">
    <property type="entry name" value="A-D-PHexomutase_a/b/a-II"/>
</dbReference>
<dbReference type="InterPro" id="IPR005844">
    <property type="entry name" value="A-D-PHexomutase_a/b/a-I"/>
</dbReference>
<dbReference type="PANTHER" id="PTHR42946:SF1">
    <property type="entry name" value="PHOSPHOGLUCOMUTASE (ALPHA-D-GLUCOSE-1,6-BISPHOSPHATE-DEPENDENT)"/>
    <property type="match status" value="1"/>
</dbReference>
<evidence type="ECO:0000256" key="2">
    <source>
        <dbReference type="ARBA" id="ARBA00010231"/>
    </source>
</evidence>
<evidence type="ECO:0000259" key="10">
    <source>
        <dbReference type="Pfam" id="PF02879"/>
    </source>
</evidence>
<keyword evidence="3" id="KW-0597">Phosphoprotein</keyword>
<dbReference type="SUPFAM" id="SSF53738">
    <property type="entry name" value="Phosphoglucomutase, first 3 domains"/>
    <property type="match status" value="3"/>
</dbReference>
<dbReference type="GO" id="GO:0006048">
    <property type="term" value="P:UDP-N-acetylglucosamine biosynthetic process"/>
    <property type="evidence" value="ECO:0007669"/>
    <property type="project" value="TreeGrafter"/>
</dbReference>
<gene>
    <name evidence="12" type="ORF">ENX16_03230</name>
</gene>
<dbReference type="PANTHER" id="PTHR42946">
    <property type="entry name" value="PHOSPHOHEXOSE MUTASE"/>
    <property type="match status" value="1"/>
</dbReference>
<dbReference type="Gene3D" id="3.30.310.50">
    <property type="entry name" value="Alpha-D-phosphohexomutase, C-terminal domain"/>
    <property type="match status" value="1"/>
</dbReference>
<dbReference type="AlphaFoldDB" id="A0A7V3PTE5"/>
<dbReference type="GO" id="GO:0005975">
    <property type="term" value="P:carbohydrate metabolic process"/>
    <property type="evidence" value="ECO:0007669"/>
    <property type="project" value="InterPro"/>
</dbReference>
<dbReference type="Pfam" id="PF02880">
    <property type="entry name" value="PGM_PMM_III"/>
    <property type="match status" value="1"/>
</dbReference>